<accession>A0A396ZUN3</accession>
<dbReference type="AlphaFoldDB" id="A0A396ZUN3"/>
<organism evidence="2 3">
    <name type="scientific">Aphanomyces astaci</name>
    <name type="common">Crayfish plague agent</name>
    <dbReference type="NCBI Taxonomy" id="112090"/>
    <lineage>
        <taxon>Eukaryota</taxon>
        <taxon>Sar</taxon>
        <taxon>Stramenopiles</taxon>
        <taxon>Oomycota</taxon>
        <taxon>Saprolegniomycetes</taxon>
        <taxon>Saprolegniales</taxon>
        <taxon>Verrucalvaceae</taxon>
        <taxon>Aphanomyces</taxon>
    </lineage>
</organism>
<evidence type="ECO:0000313" key="3">
    <source>
        <dbReference type="Proteomes" id="UP000265427"/>
    </source>
</evidence>
<feature type="region of interest" description="Disordered" evidence="1">
    <location>
        <begin position="1"/>
        <end position="32"/>
    </location>
</feature>
<reference evidence="2 3" key="1">
    <citation type="submission" date="2018-08" db="EMBL/GenBank/DDBJ databases">
        <title>Aphanomyces genome sequencing and annotation.</title>
        <authorList>
            <person name="Minardi D."/>
            <person name="Oidtmann B."/>
            <person name="Van Der Giezen M."/>
            <person name="Studholme D.J."/>
        </authorList>
    </citation>
    <scope>NUCLEOTIDE SEQUENCE [LARGE SCALE GENOMIC DNA]</scope>
    <source>
        <strain evidence="2 3">Kv</strain>
    </source>
</reference>
<name>A0A396ZUN3_APHAT</name>
<dbReference type="Proteomes" id="UP000265427">
    <property type="component" value="Unassembled WGS sequence"/>
</dbReference>
<comment type="caution">
    <text evidence="2">The sequence shown here is derived from an EMBL/GenBank/DDBJ whole genome shotgun (WGS) entry which is preliminary data.</text>
</comment>
<dbReference type="EMBL" id="QUSZ01009327">
    <property type="protein sequence ID" value="RHX99239.1"/>
    <property type="molecule type" value="Genomic_DNA"/>
</dbReference>
<evidence type="ECO:0000256" key="1">
    <source>
        <dbReference type="SAM" id="MobiDB-lite"/>
    </source>
</evidence>
<protein>
    <submittedName>
        <fullName evidence="2">Uncharacterized protein</fullName>
    </submittedName>
</protein>
<gene>
    <name evidence="2" type="ORF">DYB36_013914</name>
</gene>
<sequence length="155" mass="16407">MSFTTWPRPRFKTAPAGTLTGKPRFGSPSANSSLRFSSRSACSGHGGAARSSCITSACSCIASLSRGGTMWCSRRGIGKCIAFAFGRCTCGSDMCSLCCSVAASPCFSAWCFTRITRSCGRTFADGNMCAFTACWPRRTTRGTATVHTNMCRSHG</sequence>
<evidence type="ECO:0000313" key="2">
    <source>
        <dbReference type="EMBL" id="RHX99239.1"/>
    </source>
</evidence>
<proteinExistence type="predicted"/>